<dbReference type="InterPro" id="IPR050121">
    <property type="entry name" value="Cytochrome_P450_monoxygenase"/>
</dbReference>
<evidence type="ECO:0000256" key="5">
    <source>
        <dbReference type="PIRSR" id="PIRSR602401-1"/>
    </source>
</evidence>
<dbReference type="InterPro" id="IPR001128">
    <property type="entry name" value="Cyt_P450"/>
</dbReference>
<comment type="cofactor">
    <cofactor evidence="1 5">
        <name>heme</name>
        <dbReference type="ChEBI" id="CHEBI:30413"/>
    </cofactor>
</comment>
<dbReference type="GO" id="GO:0016705">
    <property type="term" value="F:oxidoreductase activity, acting on paired donors, with incorporation or reduction of molecular oxygen"/>
    <property type="evidence" value="ECO:0007669"/>
    <property type="project" value="InterPro"/>
</dbReference>
<sequence length="510" mass="58076">MAPPNALSVLETLQDRWITCIAVLILAGIAYQKFRPGMWNIPGPFEASISPWWKYRMVKTGQMAPTQMKQHEKYGPLVRIGPTHVSVNDVNEVPNIYGRANGFVKGDFYSVLQLELDGKTMEAAFTTKNATLHKRWQKQTGPGFALTSLLAMEPLVDMATNHFIKVFEERFAAKDAIADFAHYLNYFAYDVISNITFGEMLGMVENGGDVGNTARSVDAYLEYGAPTGQVPFLHWLRRTSTLARWWNKSPSHVEMDPVTSLTLKIIAENEKKEKKDVPWLTFSDRIFQQRDADPESIRPDEVIMHLAGQVAAGGDSTSVSMASIFYHLLKTPRTYKKLCAEVRNPIYTGKNISYATGKKMEYLQACIKEGMRLHPAVGLILERLVPKGGRMICGHFFPEGTTVGINPWVMHYNKDVYGEDVNEFRPERWLEASPEKLREMNNGFLSFGHGMQICAGRNISQMEMTKMIPDFLRYFDLELAYPEREWEKSAMWIVKPHKFFVKCKKIAKSE</sequence>
<evidence type="ECO:0000313" key="6">
    <source>
        <dbReference type="EMBL" id="KAF1843681.1"/>
    </source>
</evidence>
<dbReference type="AlphaFoldDB" id="A0A9P4L679"/>
<accession>A0A9P4L679</accession>
<dbReference type="EMBL" id="ML976617">
    <property type="protein sequence ID" value="KAF1843681.1"/>
    <property type="molecule type" value="Genomic_DNA"/>
</dbReference>
<dbReference type="InterPro" id="IPR036396">
    <property type="entry name" value="Cyt_P450_sf"/>
</dbReference>
<keyword evidence="5" id="KW-0349">Heme</keyword>
<comment type="similarity">
    <text evidence="2">Belongs to the cytochrome P450 family.</text>
</comment>
<keyword evidence="3 5" id="KW-0479">Metal-binding</keyword>
<dbReference type="SUPFAM" id="SSF48264">
    <property type="entry name" value="Cytochrome P450"/>
    <property type="match status" value="1"/>
</dbReference>
<dbReference type="GO" id="GO:0004497">
    <property type="term" value="F:monooxygenase activity"/>
    <property type="evidence" value="ECO:0007669"/>
    <property type="project" value="InterPro"/>
</dbReference>
<dbReference type="PANTHER" id="PTHR24305:SF232">
    <property type="entry name" value="P450, PUTATIVE (EUROFUNG)-RELATED"/>
    <property type="match status" value="1"/>
</dbReference>
<dbReference type="CDD" id="cd11060">
    <property type="entry name" value="CYP57A1-like"/>
    <property type="match status" value="1"/>
</dbReference>
<dbReference type="InterPro" id="IPR002401">
    <property type="entry name" value="Cyt_P450_E_grp-I"/>
</dbReference>
<dbReference type="PRINTS" id="PR00385">
    <property type="entry name" value="P450"/>
</dbReference>
<evidence type="ECO:0000256" key="4">
    <source>
        <dbReference type="ARBA" id="ARBA00023004"/>
    </source>
</evidence>
<dbReference type="Proteomes" id="UP000800039">
    <property type="component" value="Unassembled WGS sequence"/>
</dbReference>
<dbReference type="Pfam" id="PF00067">
    <property type="entry name" value="p450"/>
    <property type="match status" value="1"/>
</dbReference>
<keyword evidence="7" id="KW-1185">Reference proteome</keyword>
<keyword evidence="4 5" id="KW-0408">Iron</keyword>
<dbReference type="OrthoDB" id="3934656at2759"/>
<feature type="binding site" description="axial binding residue" evidence="5">
    <location>
        <position position="454"/>
    </location>
    <ligand>
        <name>heme</name>
        <dbReference type="ChEBI" id="CHEBI:30413"/>
    </ligand>
    <ligandPart>
        <name>Fe</name>
        <dbReference type="ChEBI" id="CHEBI:18248"/>
    </ligandPart>
</feature>
<gene>
    <name evidence="6" type="ORF">K460DRAFT_288958</name>
</gene>
<dbReference type="Gene3D" id="1.10.630.10">
    <property type="entry name" value="Cytochrome P450"/>
    <property type="match status" value="1"/>
</dbReference>
<evidence type="ECO:0000313" key="7">
    <source>
        <dbReference type="Proteomes" id="UP000800039"/>
    </source>
</evidence>
<evidence type="ECO:0000256" key="3">
    <source>
        <dbReference type="ARBA" id="ARBA00022723"/>
    </source>
</evidence>
<dbReference type="RefSeq" id="XP_040786244.1">
    <property type="nucleotide sequence ID" value="XM_040929090.1"/>
</dbReference>
<evidence type="ECO:0000256" key="1">
    <source>
        <dbReference type="ARBA" id="ARBA00001971"/>
    </source>
</evidence>
<protein>
    <submittedName>
        <fullName evidence="6">Cytochrome P450</fullName>
    </submittedName>
</protein>
<proteinExistence type="inferred from homology"/>
<reference evidence="6" key="1">
    <citation type="submission" date="2020-01" db="EMBL/GenBank/DDBJ databases">
        <authorList>
            <consortium name="DOE Joint Genome Institute"/>
            <person name="Haridas S."/>
            <person name="Albert R."/>
            <person name="Binder M."/>
            <person name="Bloem J."/>
            <person name="Labutti K."/>
            <person name="Salamov A."/>
            <person name="Andreopoulos B."/>
            <person name="Baker S.E."/>
            <person name="Barry K."/>
            <person name="Bills G."/>
            <person name="Bluhm B.H."/>
            <person name="Cannon C."/>
            <person name="Castanera R."/>
            <person name="Culley D.E."/>
            <person name="Daum C."/>
            <person name="Ezra D."/>
            <person name="Gonzalez J.B."/>
            <person name="Henrissat B."/>
            <person name="Kuo A."/>
            <person name="Liang C."/>
            <person name="Lipzen A."/>
            <person name="Lutzoni F."/>
            <person name="Magnuson J."/>
            <person name="Mondo S."/>
            <person name="Nolan M."/>
            <person name="Ohm R."/>
            <person name="Pangilinan J."/>
            <person name="Park H.-J."/>
            <person name="Ramirez L."/>
            <person name="Alfaro M."/>
            <person name="Sun H."/>
            <person name="Tritt A."/>
            <person name="Yoshinaga Y."/>
            <person name="Zwiers L.-H."/>
            <person name="Turgeon B.G."/>
            <person name="Goodwin S.B."/>
            <person name="Spatafora J.W."/>
            <person name="Crous P.W."/>
            <person name="Grigoriev I.V."/>
        </authorList>
    </citation>
    <scope>NUCLEOTIDE SEQUENCE</scope>
    <source>
        <strain evidence="6">CBS 394.84</strain>
    </source>
</reference>
<dbReference type="GeneID" id="63846342"/>
<dbReference type="PRINTS" id="PR00463">
    <property type="entry name" value="EP450I"/>
</dbReference>
<dbReference type="GO" id="GO:0005506">
    <property type="term" value="F:iron ion binding"/>
    <property type="evidence" value="ECO:0007669"/>
    <property type="project" value="InterPro"/>
</dbReference>
<dbReference type="GO" id="GO:0020037">
    <property type="term" value="F:heme binding"/>
    <property type="evidence" value="ECO:0007669"/>
    <property type="project" value="InterPro"/>
</dbReference>
<evidence type="ECO:0000256" key="2">
    <source>
        <dbReference type="ARBA" id="ARBA00010617"/>
    </source>
</evidence>
<name>A0A9P4L679_9PLEO</name>
<dbReference type="PANTHER" id="PTHR24305">
    <property type="entry name" value="CYTOCHROME P450"/>
    <property type="match status" value="1"/>
</dbReference>
<organism evidence="6 7">
    <name type="scientific">Cucurbitaria berberidis CBS 394.84</name>
    <dbReference type="NCBI Taxonomy" id="1168544"/>
    <lineage>
        <taxon>Eukaryota</taxon>
        <taxon>Fungi</taxon>
        <taxon>Dikarya</taxon>
        <taxon>Ascomycota</taxon>
        <taxon>Pezizomycotina</taxon>
        <taxon>Dothideomycetes</taxon>
        <taxon>Pleosporomycetidae</taxon>
        <taxon>Pleosporales</taxon>
        <taxon>Pleosporineae</taxon>
        <taxon>Cucurbitariaceae</taxon>
        <taxon>Cucurbitaria</taxon>
    </lineage>
</organism>
<comment type="caution">
    <text evidence="6">The sequence shown here is derived from an EMBL/GenBank/DDBJ whole genome shotgun (WGS) entry which is preliminary data.</text>
</comment>